<evidence type="ECO:0000313" key="2">
    <source>
        <dbReference type="Proteomes" id="UP000183047"/>
    </source>
</evidence>
<protein>
    <submittedName>
        <fullName evidence="1">Uncharacterized protein</fullName>
    </submittedName>
</protein>
<gene>
    <name evidence="1" type="ORF">SAMN02910451_01817</name>
</gene>
<evidence type="ECO:0000313" key="1">
    <source>
        <dbReference type="EMBL" id="SCY22552.1"/>
    </source>
</evidence>
<name>A0A1G5E6I3_9FIRM</name>
<dbReference type="Proteomes" id="UP000183047">
    <property type="component" value="Unassembled WGS sequence"/>
</dbReference>
<dbReference type="AlphaFoldDB" id="A0A1G5E6I3"/>
<proteinExistence type="predicted"/>
<organism evidence="1 2">
    <name type="scientific">Butyrivibrio hungatei</name>
    <dbReference type="NCBI Taxonomy" id="185008"/>
    <lineage>
        <taxon>Bacteria</taxon>
        <taxon>Bacillati</taxon>
        <taxon>Bacillota</taxon>
        <taxon>Clostridia</taxon>
        <taxon>Lachnospirales</taxon>
        <taxon>Lachnospiraceae</taxon>
        <taxon>Butyrivibrio</taxon>
    </lineage>
</organism>
<accession>A0A1G5E6I3</accession>
<sequence length="45" mass="5431">MIRMPNPTVLQMMRRKAQAADIKIIENVFNQSKRQFKMEIHFELP</sequence>
<reference evidence="2" key="1">
    <citation type="submission" date="2016-10" db="EMBL/GenBank/DDBJ databases">
        <authorList>
            <person name="Varghese N."/>
            <person name="Submissions S."/>
        </authorList>
    </citation>
    <scope>NUCLEOTIDE SEQUENCE [LARGE SCALE GENOMIC DNA]</scope>
    <source>
        <strain evidence="2">XBD2006</strain>
    </source>
</reference>
<keyword evidence="2" id="KW-1185">Reference proteome</keyword>
<dbReference type="EMBL" id="FMUR01000010">
    <property type="protein sequence ID" value="SCY22552.1"/>
    <property type="molecule type" value="Genomic_DNA"/>
</dbReference>